<dbReference type="Proteomes" id="UP000823611">
    <property type="component" value="Unassembled WGS sequence"/>
</dbReference>
<evidence type="ECO:0000256" key="5">
    <source>
        <dbReference type="ARBA" id="ARBA00022840"/>
    </source>
</evidence>
<keyword evidence="6" id="KW-0119">Carbohydrate metabolism</keyword>
<evidence type="ECO:0000313" key="10">
    <source>
        <dbReference type="Proteomes" id="UP000823611"/>
    </source>
</evidence>
<evidence type="ECO:0000259" key="8">
    <source>
        <dbReference type="Pfam" id="PF17042"/>
    </source>
</evidence>
<keyword evidence="5" id="KW-0067">ATP-binding</keyword>
<dbReference type="EMBL" id="JADIMX010000129">
    <property type="protein sequence ID" value="MBO8435056.1"/>
    <property type="molecule type" value="Genomic_DNA"/>
</dbReference>
<accession>A0A9D9DWJ4</accession>
<keyword evidence="2" id="KW-0808">Transferase</keyword>
<dbReference type="AlphaFoldDB" id="A0A9D9DWJ4"/>
<evidence type="ECO:0000256" key="6">
    <source>
        <dbReference type="ARBA" id="ARBA00023277"/>
    </source>
</evidence>
<dbReference type="InterPro" id="IPR010737">
    <property type="entry name" value="4-carb_acid_sugar_kinase_N"/>
</dbReference>
<evidence type="ECO:0000259" key="7">
    <source>
        <dbReference type="Pfam" id="PF07005"/>
    </source>
</evidence>
<comment type="caution">
    <text evidence="9">The sequence shown here is derived from an EMBL/GenBank/DDBJ whole genome shotgun (WGS) entry which is preliminary data.</text>
</comment>
<feature type="domain" description="Four-carbon acid sugar kinase N-terminal" evidence="7">
    <location>
        <begin position="4"/>
        <end position="217"/>
    </location>
</feature>
<dbReference type="SUPFAM" id="SSF142764">
    <property type="entry name" value="YgbK-like"/>
    <property type="match status" value="1"/>
</dbReference>
<comment type="similarity">
    <text evidence="1">Belongs to the four-carbon acid sugar kinase family.</text>
</comment>
<dbReference type="Gene3D" id="3.40.50.10840">
    <property type="entry name" value="Putative sugar-binding, N-terminal domain"/>
    <property type="match status" value="1"/>
</dbReference>
<dbReference type="GO" id="GO:0016301">
    <property type="term" value="F:kinase activity"/>
    <property type="evidence" value="ECO:0007669"/>
    <property type="project" value="UniProtKB-KW"/>
</dbReference>
<evidence type="ECO:0000313" key="9">
    <source>
        <dbReference type="EMBL" id="MBO8435056.1"/>
    </source>
</evidence>
<protein>
    <submittedName>
        <fullName evidence="9">Four-carbon acid sugar kinase family protein</fullName>
    </submittedName>
</protein>
<evidence type="ECO:0000256" key="4">
    <source>
        <dbReference type="ARBA" id="ARBA00022777"/>
    </source>
</evidence>
<dbReference type="Pfam" id="PF07005">
    <property type="entry name" value="SBD_N"/>
    <property type="match status" value="1"/>
</dbReference>
<proteinExistence type="inferred from homology"/>
<name>A0A9D9DWJ4_9FIRM</name>
<dbReference type="InterPro" id="IPR031475">
    <property type="entry name" value="NBD_C"/>
</dbReference>
<dbReference type="Pfam" id="PF17042">
    <property type="entry name" value="NBD_C"/>
    <property type="match status" value="1"/>
</dbReference>
<sequence>MIKLLMIADDFTGALDTGIQFAKNGVNTQVFTTCDLDSVVVKPETEVVVVDSETRPLKPYEAYEVVKKIALWGKNNSVEIIFKKTDSALRGNIGAELQALSDIENKSVFFLPEYPSINRITKNGIHYIEGELLENSVFGKDPFEPVKKSYIPDIIKEQSDISVVCLKTDEKIPKTLNEPSILVFDAQTINDLSQRVDDIVETKNLKYIAGCAGLAEQIVNKIKFENSERKHFEKTEKLYIACGSLNDITKKQVGYAIKKGEFYCQNLTLEQKLMPSYYDTENGKYFLNYICENLKSSKKFIVDTFDKNNSSSEKDEFLKQNNLSYADIRTIIPKCHSIIINHILSVEDDITILMTGGDTLMGFMNLVGCNEIQPLCELEQGVVISNINVKGRSLQVISKSGGFGTEDIFLRIANKILK</sequence>
<reference evidence="9" key="2">
    <citation type="journal article" date="2021" name="PeerJ">
        <title>Extensive microbial diversity within the chicken gut microbiome revealed by metagenomics and culture.</title>
        <authorList>
            <person name="Gilroy R."/>
            <person name="Ravi A."/>
            <person name="Getino M."/>
            <person name="Pursley I."/>
            <person name="Horton D.L."/>
            <person name="Alikhan N.F."/>
            <person name="Baker D."/>
            <person name="Gharbi K."/>
            <person name="Hall N."/>
            <person name="Watson M."/>
            <person name="Adriaenssens E.M."/>
            <person name="Foster-Nyarko E."/>
            <person name="Jarju S."/>
            <person name="Secka A."/>
            <person name="Antonio M."/>
            <person name="Oren A."/>
            <person name="Chaudhuri R.R."/>
            <person name="La Ragione R."/>
            <person name="Hildebrand F."/>
            <person name="Pallen M.J."/>
        </authorList>
    </citation>
    <scope>NUCLEOTIDE SEQUENCE</scope>
    <source>
        <strain evidence="9">F6-4510</strain>
    </source>
</reference>
<evidence type="ECO:0000256" key="1">
    <source>
        <dbReference type="ARBA" id="ARBA00005715"/>
    </source>
</evidence>
<feature type="domain" description="Four-carbon acid sugar kinase nucleotide binding" evidence="8">
    <location>
        <begin position="241"/>
        <end position="409"/>
    </location>
</feature>
<keyword evidence="4 9" id="KW-0418">Kinase</keyword>
<evidence type="ECO:0000256" key="3">
    <source>
        <dbReference type="ARBA" id="ARBA00022741"/>
    </source>
</evidence>
<gene>
    <name evidence="9" type="ORF">IAC55_07030</name>
</gene>
<keyword evidence="3" id="KW-0547">Nucleotide-binding</keyword>
<reference evidence="9" key="1">
    <citation type="submission" date="2020-10" db="EMBL/GenBank/DDBJ databases">
        <authorList>
            <person name="Gilroy R."/>
        </authorList>
    </citation>
    <scope>NUCLEOTIDE SEQUENCE</scope>
    <source>
        <strain evidence="9">F6-4510</strain>
    </source>
</reference>
<dbReference type="InterPro" id="IPR037051">
    <property type="entry name" value="4-carb_acid_sugar_kinase_N_sf"/>
</dbReference>
<dbReference type="InterPro" id="IPR042213">
    <property type="entry name" value="NBD_C_sf"/>
</dbReference>
<evidence type="ECO:0000256" key="2">
    <source>
        <dbReference type="ARBA" id="ARBA00022679"/>
    </source>
</evidence>
<dbReference type="GO" id="GO:0005524">
    <property type="term" value="F:ATP binding"/>
    <property type="evidence" value="ECO:0007669"/>
    <property type="project" value="UniProtKB-KW"/>
</dbReference>
<organism evidence="9 10">
    <name type="scientific">Candidatus Fimicola merdigallinarum</name>
    <dbReference type="NCBI Taxonomy" id="2840819"/>
    <lineage>
        <taxon>Bacteria</taxon>
        <taxon>Bacillati</taxon>
        <taxon>Bacillota</taxon>
        <taxon>Clostridia</taxon>
        <taxon>Lachnospirales</taxon>
        <taxon>Lachnospiraceae</taxon>
        <taxon>Lachnospiraceae incertae sedis</taxon>
        <taxon>Candidatus Fimicola</taxon>
    </lineage>
</organism>
<dbReference type="Gene3D" id="3.40.980.20">
    <property type="entry name" value="Four-carbon acid sugar kinase, nucleotide binding domain"/>
    <property type="match status" value="1"/>
</dbReference>